<dbReference type="GO" id="GO:0055088">
    <property type="term" value="P:lipid homeostasis"/>
    <property type="evidence" value="ECO:0007669"/>
    <property type="project" value="TreeGrafter"/>
</dbReference>
<feature type="region of interest" description="Disordered" evidence="4">
    <location>
        <begin position="309"/>
        <end position="345"/>
    </location>
</feature>
<comment type="catalytic activity">
    <reaction evidence="2">
        <text>a diacylglycerol + H2O = a monoacylglycerol + a fatty acid + H(+)</text>
        <dbReference type="Rhea" id="RHEA:32731"/>
        <dbReference type="ChEBI" id="CHEBI:15377"/>
        <dbReference type="ChEBI" id="CHEBI:15378"/>
        <dbReference type="ChEBI" id="CHEBI:17408"/>
        <dbReference type="ChEBI" id="CHEBI:18035"/>
        <dbReference type="ChEBI" id="CHEBI:28868"/>
    </reaction>
</comment>
<gene>
    <name evidence="6" type="ORF">MJAP1_000466</name>
</gene>
<proteinExistence type="inferred from homology"/>
<evidence type="ECO:0000256" key="1">
    <source>
        <dbReference type="ARBA" id="ARBA00038097"/>
    </source>
</evidence>
<name>A0AAF0F340_9BASI</name>
<comment type="catalytic activity">
    <reaction evidence="3">
        <text>a monoacylglycerol + H2O = glycerol + a fatty acid + H(+)</text>
        <dbReference type="Rhea" id="RHEA:15245"/>
        <dbReference type="ChEBI" id="CHEBI:15377"/>
        <dbReference type="ChEBI" id="CHEBI:15378"/>
        <dbReference type="ChEBI" id="CHEBI:17408"/>
        <dbReference type="ChEBI" id="CHEBI:17754"/>
        <dbReference type="ChEBI" id="CHEBI:28868"/>
    </reaction>
</comment>
<organism evidence="6 7">
    <name type="scientific">Malassezia japonica</name>
    <dbReference type="NCBI Taxonomy" id="223818"/>
    <lineage>
        <taxon>Eukaryota</taxon>
        <taxon>Fungi</taxon>
        <taxon>Dikarya</taxon>
        <taxon>Basidiomycota</taxon>
        <taxon>Ustilaginomycotina</taxon>
        <taxon>Malasseziomycetes</taxon>
        <taxon>Malasseziales</taxon>
        <taxon>Malasseziaceae</taxon>
        <taxon>Malassezia</taxon>
    </lineage>
</organism>
<dbReference type="PANTHER" id="PTHR42886">
    <property type="entry name" value="RE40534P-RELATED"/>
    <property type="match status" value="1"/>
</dbReference>
<dbReference type="GO" id="GO:0004623">
    <property type="term" value="F:phospholipase A2 activity"/>
    <property type="evidence" value="ECO:0007669"/>
    <property type="project" value="TreeGrafter"/>
</dbReference>
<evidence type="ECO:0000256" key="4">
    <source>
        <dbReference type="SAM" id="MobiDB-lite"/>
    </source>
</evidence>
<dbReference type="GO" id="GO:0005743">
    <property type="term" value="C:mitochondrial inner membrane"/>
    <property type="evidence" value="ECO:0007669"/>
    <property type="project" value="TreeGrafter"/>
</dbReference>
<accession>A0AAF0F340</accession>
<evidence type="ECO:0000259" key="5">
    <source>
        <dbReference type="Pfam" id="PF00561"/>
    </source>
</evidence>
<feature type="compositionally biased region" description="Low complexity" evidence="4">
    <location>
        <begin position="327"/>
        <end position="339"/>
    </location>
</feature>
<evidence type="ECO:0000313" key="6">
    <source>
        <dbReference type="EMBL" id="WFD37522.1"/>
    </source>
</evidence>
<feature type="domain" description="AB hydrolase-1" evidence="5">
    <location>
        <begin position="184"/>
        <end position="489"/>
    </location>
</feature>
<dbReference type="Pfam" id="PF00561">
    <property type="entry name" value="Abhydrolase_1"/>
    <property type="match status" value="1"/>
</dbReference>
<evidence type="ECO:0000256" key="2">
    <source>
        <dbReference type="ARBA" id="ARBA00047591"/>
    </source>
</evidence>
<dbReference type="GO" id="GO:0006654">
    <property type="term" value="P:phosphatidic acid biosynthetic process"/>
    <property type="evidence" value="ECO:0007669"/>
    <property type="project" value="TreeGrafter"/>
</dbReference>
<dbReference type="EMBL" id="CP119958">
    <property type="protein sequence ID" value="WFD37522.1"/>
    <property type="molecule type" value="Genomic_DNA"/>
</dbReference>
<dbReference type="InterPro" id="IPR029058">
    <property type="entry name" value="AB_hydrolase_fold"/>
</dbReference>
<dbReference type="Gene3D" id="3.40.50.1820">
    <property type="entry name" value="alpha/beta hydrolase"/>
    <property type="match status" value="1"/>
</dbReference>
<dbReference type="AlphaFoldDB" id="A0AAF0F340"/>
<dbReference type="GeneID" id="85224115"/>
<dbReference type="InterPro" id="IPR000073">
    <property type="entry name" value="AB_hydrolase_1"/>
</dbReference>
<comment type="similarity">
    <text evidence="1">Belongs to the peptidase S33 family. ABHD4/ABHD5 subfamily.</text>
</comment>
<reference evidence="6" key="1">
    <citation type="submission" date="2023-03" db="EMBL/GenBank/DDBJ databases">
        <title>Mating type loci evolution in Malassezia.</title>
        <authorList>
            <person name="Coelho M.A."/>
        </authorList>
    </citation>
    <scope>NUCLEOTIDE SEQUENCE</scope>
    <source>
        <strain evidence="6">CBS 9431</strain>
    </source>
</reference>
<dbReference type="PANTHER" id="PTHR42886:SF29">
    <property type="entry name" value="PUMMELIG, ISOFORM A"/>
    <property type="match status" value="1"/>
</dbReference>
<evidence type="ECO:0000313" key="7">
    <source>
        <dbReference type="Proteomes" id="UP001217754"/>
    </source>
</evidence>
<sequence>MSTSDSAARGDDVNATNALHEVAEAAAEVSPEMSLPSSILPMPSSVTSSLSSWWNLSPKQTAEAEFYLMSKSGFFQGATLGNARACTTDGPDALAEAYELVQKKSPPTEPSDKQNQFMTVGVEPGAEGRVGCIRLVDIGPPPPGSSRAGLLNSMGLCRTKRLVNTLEIGTPVRVEDQPKDEQKIVLVHGYAAGSAFFFKNFGMFGSQPNTRFFALDWLGMGRSSRPPYALPRTNARSAERVEAAENFFLTSLEQWREKMKIEKMVLVGHSLGGYLSMAYALKHPERVEKLVLVSPVGIPEGSWDIRAGEEQAKRDAEQPKSPELERSPSPASVSSNTSTHAQPPRRFGSRMLGVLGWLWDRNVSIFGIIRSTSFFGPLLISGYTRNRFGNIAPDELLCMHAYCHGVFSGRGSSEYCLSDILAPGAYARRPMLHRVSPLKMPVSFLYGDKDWMDVNGGIDAKRLINKAGNPNARVYIVPKAGHHLYLDNAKEFNKLLHKLLHR</sequence>
<keyword evidence="7" id="KW-1185">Reference proteome</keyword>
<dbReference type="GO" id="GO:0035965">
    <property type="term" value="P:cardiolipin acyl-chain remodeling"/>
    <property type="evidence" value="ECO:0007669"/>
    <property type="project" value="TreeGrafter"/>
</dbReference>
<feature type="compositionally biased region" description="Basic and acidic residues" evidence="4">
    <location>
        <begin position="309"/>
        <end position="326"/>
    </location>
</feature>
<dbReference type="RefSeq" id="XP_060120419.1">
    <property type="nucleotide sequence ID" value="XM_060264436.1"/>
</dbReference>
<evidence type="ECO:0000256" key="3">
    <source>
        <dbReference type="ARBA" id="ARBA00048461"/>
    </source>
</evidence>
<dbReference type="SUPFAM" id="SSF53474">
    <property type="entry name" value="alpha/beta-Hydrolases"/>
    <property type="match status" value="1"/>
</dbReference>
<protein>
    <recommendedName>
        <fullName evidence="5">AB hydrolase-1 domain-containing protein</fullName>
    </recommendedName>
</protein>
<dbReference type="GO" id="GO:0042171">
    <property type="term" value="F:lysophosphatidic acid acyltransferase activity"/>
    <property type="evidence" value="ECO:0007669"/>
    <property type="project" value="TreeGrafter"/>
</dbReference>
<dbReference type="Proteomes" id="UP001217754">
    <property type="component" value="Chromosome 1"/>
</dbReference>